<evidence type="ECO:0000313" key="11">
    <source>
        <dbReference type="Proteomes" id="UP001604336"/>
    </source>
</evidence>
<evidence type="ECO:0000256" key="7">
    <source>
        <dbReference type="ARBA" id="ARBA00023295"/>
    </source>
</evidence>
<comment type="similarity">
    <text evidence="3">Belongs to the glycosyl hydrolase 5 (cellulase A) family.</text>
</comment>
<evidence type="ECO:0000259" key="9">
    <source>
        <dbReference type="Pfam" id="PF26410"/>
    </source>
</evidence>
<sequence>MASVCGNTIGLLLFFFTLVNCETSLSTNAGFVQTKDAHFVVNGSPFLFNGFNAYWMMNLAADPKQRYNVSDVFREASAAGLKVCRTWAFNDGGLRALQISPGMYDERVFQGLDFVISEARKYGIRLILSFVNNYDEFGGKAQYVKWARNAGVKVSTDDDFYTHPVIKGYYMNHVRRVVTRLNTITRIPYRDDPTIMAWELINEPRCQIDYSGRTINGWVQEMATFVKSLDRMHLLEIGMEGFYGGTIPQRKQINPAGLEFGTDFISNNLVREIDFATIHAYPDIWLSGKSENVQTAFVERWIWSHWDDSRTILKKPLILTEFGKSSKDPGYSLNARDVYMNNVYSHIYRFARMGGTMSGSLVWQLMAQGMDSYYDGYEIILSQNPSTARIILRQSNAMNGIHF</sequence>
<dbReference type="Proteomes" id="UP001604336">
    <property type="component" value="Unassembled WGS sequence"/>
</dbReference>
<keyword evidence="7" id="KW-0326">Glycosidase</keyword>
<evidence type="ECO:0000256" key="3">
    <source>
        <dbReference type="ARBA" id="ARBA00005641"/>
    </source>
</evidence>
<feature type="chain" id="PRO_5044809770" description="mannan endo-1,4-beta-mannosidase" evidence="8">
    <location>
        <begin position="22"/>
        <end position="403"/>
    </location>
</feature>
<gene>
    <name evidence="10" type="ORF">Adt_23083</name>
</gene>
<dbReference type="EC" id="3.2.1.78" evidence="4"/>
<dbReference type="Pfam" id="PF26410">
    <property type="entry name" value="GH5_mannosidase"/>
    <property type="match status" value="1"/>
</dbReference>
<comment type="subcellular location">
    <subcellularLocation>
        <location evidence="2">Secreted</location>
    </subcellularLocation>
</comment>
<evidence type="ECO:0000313" key="10">
    <source>
        <dbReference type="EMBL" id="KAL2497533.1"/>
    </source>
</evidence>
<dbReference type="AlphaFoldDB" id="A0ABD1SAZ9"/>
<dbReference type="SUPFAM" id="SSF51445">
    <property type="entry name" value="(Trans)glycosidases"/>
    <property type="match status" value="1"/>
</dbReference>
<proteinExistence type="inferred from homology"/>
<dbReference type="PANTHER" id="PTHR31451:SF59">
    <property type="entry name" value="MANNAN ENDO-1,4-BETA-MANNOSIDASE"/>
    <property type="match status" value="1"/>
</dbReference>
<dbReference type="InterPro" id="IPR017853">
    <property type="entry name" value="GH"/>
</dbReference>
<keyword evidence="6" id="KW-0378">Hydrolase</keyword>
<comment type="caution">
    <text evidence="10">The sequence shown here is derived from an EMBL/GenBank/DDBJ whole genome shotgun (WGS) entry which is preliminary data.</text>
</comment>
<reference evidence="11" key="1">
    <citation type="submission" date="2024-07" db="EMBL/GenBank/DDBJ databases">
        <title>Two chromosome-level genome assemblies of Korean endemic species Abeliophyllum distichum and Forsythia ovata (Oleaceae).</title>
        <authorList>
            <person name="Jang H."/>
        </authorList>
    </citation>
    <scope>NUCLEOTIDE SEQUENCE [LARGE SCALE GENOMIC DNA]</scope>
</reference>
<keyword evidence="11" id="KW-1185">Reference proteome</keyword>
<protein>
    <recommendedName>
        <fullName evidence="4">mannan endo-1,4-beta-mannosidase</fullName>
        <ecNumber evidence="4">3.2.1.78</ecNumber>
    </recommendedName>
</protein>
<evidence type="ECO:0000256" key="1">
    <source>
        <dbReference type="ARBA" id="ARBA00001678"/>
    </source>
</evidence>
<evidence type="ECO:0000256" key="6">
    <source>
        <dbReference type="ARBA" id="ARBA00022801"/>
    </source>
</evidence>
<keyword evidence="8" id="KW-0732">Signal</keyword>
<name>A0ABD1SAZ9_9LAMI</name>
<accession>A0ABD1SAZ9</accession>
<feature type="signal peptide" evidence="8">
    <location>
        <begin position="1"/>
        <end position="21"/>
    </location>
</feature>
<evidence type="ECO:0000256" key="2">
    <source>
        <dbReference type="ARBA" id="ARBA00004613"/>
    </source>
</evidence>
<dbReference type="EMBL" id="JBFOLK010000007">
    <property type="protein sequence ID" value="KAL2497533.1"/>
    <property type="molecule type" value="Genomic_DNA"/>
</dbReference>
<dbReference type="InterPro" id="IPR001547">
    <property type="entry name" value="Glyco_hydro_5"/>
</dbReference>
<evidence type="ECO:0000256" key="5">
    <source>
        <dbReference type="ARBA" id="ARBA00022525"/>
    </source>
</evidence>
<dbReference type="FunFam" id="3.20.20.80:FF:000012">
    <property type="entry name" value="Mannan endo-1,4-beta-mannosidase 6"/>
    <property type="match status" value="1"/>
</dbReference>
<keyword evidence="5" id="KW-0964">Secreted</keyword>
<dbReference type="Gene3D" id="3.20.20.80">
    <property type="entry name" value="Glycosidases"/>
    <property type="match status" value="1"/>
</dbReference>
<dbReference type="GO" id="GO:0016985">
    <property type="term" value="F:mannan endo-1,4-beta-mannosidase activity"/>
    <property type="evidence" value="ECO:0007669"/>
    <property type="project" value="UniProtKB-EC"/>
</dbReference>
<evidence type="ECO:0000256" key="4">
    <source>
        <dbReference type="ARBA" id="ARBA00012706"/>
    </source>
</evidence>
<feature type="domain" description="Glycoside hydrolase family 5" evidence="9">
    <location>
        <begin position="30"/>
        <end position="364"/>
    </location>
</feature>
<dbReference type="PANTHER" id="PTHR31451">
    <property type="match status" value="1"/>
</dbReference>
<dbReference type="InterPro" id="IPR045053">
    <property type="entry name" value="MAN-like"/>
</dbReference>
<evidence type="ECO:0000256" key="8">
    <source>
        <dbReference type="SAM" id="SignalP"/>
    </source>
</evidence>
<dbReference type="GO" id="GO:0005576">
    <property type="term" value="C:extracellular region"/>
    <property type="evidence" value="ECO:0007669"/>
    <property type="project" value="UniProtKB-SubCell"/>
</dbReference>
<comment type="catalytic activity">
    <reaction evidence="1">
        <text>Random hydrolysis of (1-&gt;4)-beta-D-mannosidic linkages in mannans, galactomannans and glucomannans.</text>
        <dbReference type="EC" id="3.2.1.78"/>
    </reaction>
</comment>
<organism evidence="10 11">
    <name type="scientific">Abeliophyllum distichum</name>
    <dbReference type="NCBI Taxonomy" id="126358"/>
    <lineage>
        <taxon>Eukaryota</taxon>
        <taxon>Viridiplantae</taxon>
        <taxon>Streptophyta</taxon>
        <taxon>Embryophyta</taxon>
        <taxon>Tracheophyta</taxon>
        <taxon>Spermatophyta</taxon>
        <taxon>Magnoliopsida</taxon>
        <taxon>eudicotyledons</taxon>
        <taxon>Gunneridae</taxon>
        <taxon>Pentapetalae</taxon>
        <taxon>asterids</taxon>
        <taxon>lamiids</taxon>
        <taxon>Lamiales</taxon>
        <taxon>Oleaceae</taxon>
        <taxon>Forsythieae</taxon>
        <taxon>Abeliophyllum</taxon>
    </lineage>
</organism>